<accession>A0A9P7N713</accession>
<organism evidence="4 5">
    <name type="scientific">Claviceps pusilla</name>
    <dbReference type="NCBI Taxonomy" id="123648"/>
    <lineage>
        <taxon>Eukaryota</taxon>
        <taxon>Fungi</taxon>
        <taxon>Dikarya</taxon>
        <taxon>Ascomycota</taxon>
        <taxon>Pezizomycotina</taxon>
        <taxon>Sordariomycetes</taxon>
        <taxon>Hypocreomycetidae</taxon>
        <taxon>Hypocreales</taxon>
        <taxon>Clavicipitaceae</taxon>
        <taxon>Claviceps</taxon>
    </lineage>
</organism>
<keyword evidence="5" id="KW-1185">Reference proteome</keyword>
<dbReference type="PANTHER" id="PTHR31495">
    <property type="entry name" value="PEROXYGENASE 3-RELATED"/>
    <property type="match status" value="1"/>
</dbReference>
<reference evidence="4" key="1">
    <citation type="journal article" date="2020" name="bioRxiv">
        <title>Whole genome comparisons of ergot fungi reveals the divergence and evolution of species within the genus Claviceps are the result of varying mechanisms driving genome evolution and host range expansion.</title>
        <authorList>
            <person name="Wyka S.A."/>
            <person name="Mondo S.J."/>
            <person name="Liu M."/>
            <person name="Dettman J."/>
            <person name="Nalam V."/>
            <person name="Broders K.D."/>
        </authorList>
    </citation>
    <scope>NUCLEOTIDE SEQUENCE</scope>
    <source>
        <strain evidence="4">CCC 602</strain>
    </source>
</reference>
<evidence type="ECO:0000256" key="1">
    <source>
        <dbReference type="ARBA" id="ARBA00006765"/>
    </source>
</evidence>
<comment type="caution">
    <text evidence="4">The sequence shown here is derived from an EMBL/GenBank/DDBJ whole genome shotgun (WGS) entry which is preliminary data.</text>
</comment>
<dbReference type="Proteomes" id="UP000748025">
    <property type="component" value="Unassembled WGS sequence"/>
</dbReference>
<protein>
    <recommendedName>
        <fullName evidence="6">Calcium-binding protein caleosin</fullName>
    </recommendedName>
</protein>
<evidence type="ECO:0008006" key="6">
    <source>
        <dbReference type="Google" id="ProtNLM"/>
    </source>
</evidence>
<dbReference type="GO" id="GO:0005509">
    <property type="term" value="F:calcium ion binding"/>
    <property type="evidence" value="ECO:0007669"/>
    <property type="project" value="TreeGrafter"/>
</dbReference>
<evidence type="ECO:0000256" key="3">
    <source>
        <dbReference type="SAM" id="Phobius"/>
    </source>
</evidence>
<dbReference type="EMBL" id="SRPW01001737">
    <property type="protein sequence ID" value="KAG5999314.1"/>
    <property type="molecule type" value="Genomic_DNA"/>
</dbReference>
<keyword evidence="3" id="KW-1133">Transmembrane helix</keyword>
<feature type="region of interest" description="Disordered" evidence="2">
    <location>
        <begin position="1"/>
        <end position="27"/>
    </location>
</feature>
<evidence type="ECO:0000313" key="4">
    <source>
        <dbReference type="EMBL" id="KAG5999314.1"/>
    </source>
</evidence>
<proteinExistence type="inferred from homology"/>
<dbReference type="AlphaFoldDB" id="A0A9P7N713"/>
<keyword evidence="3" id="KW-0472">Membrane</keyword>
<comment type="similarity">
    <text evidence="1">Belongs to the caleosin family.</text>
</comment>
<gene>
    <name evidence="4" type="ORF">E4U43_002140</name>
</gene>
<keyword evidence="3" id="KW-0812">Transmembrane</keyword>
<dbReference type="Pfam" id="PF05042">
    <property type="entry name" value="Caleosin"/>
    <property type="match status" value="1"/>
</dbReference>
<feature type="transmembrane region" description="Helical" evidence="3">
    <location>
        <begin position="108"/>
        <end position="129"/>
    </location>
</feature>
<sequence>MDQSNKATGKQDGSVENVRSRQSFQSAIPEVPVTVERPLFMQPDDGRPLPHIGTARANMAATHGHPQGTNKNNWAERHQGQSVLQQHCEFFDRDRDGIIWPLDTFRGFYALGFHFLLSVLSMVIIHSSFSYPTVPGYLPDPFFRIYLRRIHRDKHGSDTGTYDNEGRFAPQKFEDMFAKYCGGKEYMTWDNVMSLMSGQRVFADPVGASAALFEWGATYILLWPEDGKMHKEDVRRVYDGSIFYDMAAARRAARGQ</sequence>
<dbReference type="PANTHER" id="PTHR31495:SF0">
    <property type="entry name" value="BINDING PROTEIN CALEOSIN, PUTATIVE (AFU_ORTHOLOGUE AFUA_5G13750)-RELATED"/>
    <property type="match status" value="1"/>
</dbReference>
<name>A0A9P7N713_9HYPO</name>
<evidence type="ECO:0000313" key="5">
    <source>
        <dbReference type="Proteomes" id="UP000748025"/>
    </source>
</evidence>
<evidence type="ECO:0000256" key="2">
    <source>
        <dbReference type="SAM" id="MobiDB-lite"/>
    </source>
</evidence>
<dbReference type="GO" id="GO:0004497">
    <property type="term" value="F:monooxygenase activity"/>
    <property type="evidence" value="ECO:0007669"/>
    <property type="project" value="TreeGrafter"/>
</dbReference>
<dbReference type="OrthoDB" id="640742at2759"/>
<dbReference type="InterPro" id="IPR007736">
    <property type="entry name" value="Caleosin-related"/>
</dbReference>